<evidence type="ECO:0000256" key="3">
    <source>
        <dbReference type="ARBA" id="ARBA00022692"/>
    </source>
</evidence>
<keyword evidence="3" id="KW-0812">Transmembrane</keyword>
<keyword evidence="4" id="KW-1133">Transmembrane helix</keyword>
<dbReference type="InterPro" id="IPR044440">
    <property type="entry name" value="GABAb_receptor_plant_PBP1"/>
</dbReference>
<evidence type="ECO:0000256" key="1">
    <source>
        <dbReference type="ARBA" id="ARBA00004370"/>
    </source>
</evidence>
<evidence type="ECO:0000256" key="5">
    <source>
        <dbReference type="ARBA" id="ARBA00023136"/>
    </source>
</evidence>
<dbReference type="SUPFAM" id="SSF53822">
    <property type="entry name" value="Periplasmic binding protein-like I"/>
    <property type="match status" value="1"/>
</dbReference>
<dbReference type="FunFam" id="3.40.50.2300:FF:000188">
    <property type="entry name" value="Glutamate receptor"/>
    <property type="match status" value="1"/>
</dbReference>
<dbReference type="FunFam" id="3.40.50.2300:FF:000310">
    <property type="entry name" value="Glutamate receptor"/>
    <property type="match status" value="1"/>
</dbReference>
<gene>
    <name evidence="8" type="ORF">AMTR_s00019p00186040</name>
</gene>
<protein>
    <recommendedName>
        <fullName evidence="7">Receptor ligand binding region domain-containing protein</fullName>
    </recommendedName>
</protein>
<dbReference type="STRING" id="13333.W1PHR9"/>
<comment type="subcellular location">
    <subcellularLocation>
        <location evidence="1">Membrane</location>
    </subcellularLocation>
</comment>
<dbReference type="Gene3D" id="3.40.190.10">
    <property type="entry name" value="Periplasmic binding protein-like II"/>
    <property type="match status" value="1"/>
</dbReference>
<accession>W1PHR9</accession>
<dbReference type="Gene3D" id="3.40.50.2300">
    <property type="match status" value="2"/>
</dbReference>
<reference evidence="9" key="1">
    <citation type="journal article" date="2013" name="Science">
        <title>The Amborella genome and the evolution of flowering plants.</title>
        <authorList>
            <consortium name="Amborella Genome Project"/>
        </authorList>
    </citation>
    <scope>NUCLEOTIDE SEQUENCE [LARGE SCALE GENOMIC DNA]</scope>
</reference>
<feature type="domain" description="Receptor ligand binding region" evidence="7">
    <location>
        <begin position="3"/>
        <end position="309"/>
    </location>
</feature>
<dbReference type="InterPro" id="IPR028082">
    <property type="entry name" value="Peripla_BP_I"/>
</dbReference>
<dbReference type="OMA" id="WILITNS"/>
<dbReference type="SUPFAM" id="SSF53850">
    <property type="entry name" value="Periplasmic binding protein-like II"/>
    <property type="match status" value="1"/>
</dbReference>
<organism evidence="8 9">
    <name type="scientific">Amborella trichopoda</name>
    <dbReference type="NCBI Taxonomy" id="13333"/>
    <lineage>
        <taxon>Eukaryota</taxon>
        <taxon>Viridiplantae</taxon>
        <taxon>Streptophyta</taxon>
        <taxon>Embryophyta</taxon>
        <taxon>Tracheophyta</taxon>
        <taxon>Spermatophyta</taxon>
        <taxon>Magnoliopsida</taxon>
        <taxon>Amborellales</taxon>
        <taxon>Amborellaceae</taxon>
        <taxon>Amborella</taxon>
    </lineage>
</organism>
<dbReference type="CDD" id="cd19990">
    <property type="entry name" value="PBP1_GABAb_receptor_plant"/>
    <property type="match status" value="1"/>
</dbReference>
<evidence type="ECO:0000256" key="2">
    <source>
        <dbReference type="ARBA" id="ARBA00011095"/>
    </source>
</evidence>
<dbReference type="PANTHER" id="PTHR34836:SF1">
    <property type="entry name" value="OS09G0428600 PROTEIN"/>
    <property type="match status" value="1"/>
</dbReference>
<dbReference type="InterPro" id="IPR001828">
    <property type="entry name" value="ANF_lig-bd_rcpt"/>
</dbReference>
<dbReference type="eggNOG" id="KOG1052">
    <property type="taxonomic scope" value="Eukaryota"/>
</dbReference>
<dbReference type="InterPro" id="IPR015683">
    <property type="entry name" value="Ionotropic_Glu_rcpt"/>
</dbReference>
<evidence type="ECO:0000256" key="4">
    <source>
        <dbReference type="ARBA" id="ARBA00022989"/>
    </source>
</evidence>
<dbReference type="Pfam" id="PF01094">
    <property type="entry name" value="ANF_receptor"/>
    <property type="match status" value="1"/>
</dbReference>
<keyword evidence="5" id="KW-0472">Membrane</keyword>
<evidence type="ECO:0000259" key="7">
    <source>
        <dbReference type="Pfam" id="PF01094"/>
    </source>
</evidence>
<evidence type="ECO:0000256" key="6">
    <source>
        <dbReference type="ARBA" id="ARBA00049638"/>
    </source>
</evidence>
<name>W1PHR9_AMBTC</name>
<dbReference type="PANTHER" id="PTHR34836">
    <property type="entry name" value="OS06G0188250 PROTEIN"/>
    <property type="match status" value="1"/>
</dbReference>
<dbReference type="GO" id="GO:0016020">
    <property type="term" value="C:membrane"/>
    <property type="evidence" value="ECO:0007669"/>
    <property type="project" value="UniProtKB-SubCell"/>
</dbReference>
<evidence type="ECO:0000313" key="8">
    <source>
        <dbReference type="EMBL" id="ERN07234.1"/>
    </source>
</evidence>
<proteinExistence type="predicted"/>
<evidence type="ECO:0000313" key="9">
    <source>
        <dbReference type="Proteomes" id="UP000017836"/>
    </source>
</evidence>
<dbReference type="EMBL" id="KI393807">
    <property type="protein sequence ID" value="ERN07234.1"/>
    <property type="molecule type" value="Genomic_DNA"/>
</dbReference>
<keyword evidence="9" id="KW-1185">Reference proteome</keyword>
<comment type="subunit">
    <text evidence="2">May form heteromers.</text>
</comment>
<sequence length="449" mass="49886">MEVQAILGPQTSAEAKFLADLANKSHVPILSFSATSPFSSTSTPYFVRATLNDSAQAKPIASLLEAYKWRQAVAIYEDTEYGASFIPYLSDAVLDVGSRIQQRTVLPSSASDEFIKEELYKLMTMQTRVFIVHMSSPLASRLFQMAQMIDMMSEDYAWIITDGLVSLLNSMDRSTIDSMQGVLGVTGYIEKSERLDNFTARWKRNHREVYPNEIELPDLNVFALRAYDATWTLALAVEKSGTRALNYWQASAIKLTGNSTELSNLGISLAGPRLLKAILKTQFQGLTGHIRFINGELQATTFQIINIVGKGTREIGFWSPEFGLSRTLNKQTLQREKGYTAAMADLRAVIWPGESTSVPKGWVFPTNGAKLKIGVPVKSGFKEFVKVERDPGNNKTKVTGFSIDVFTAVVEALPYALPYEFVPFEDGEGRSAGTYNELVYQVYLGVSYQ</sequence>
<dbReference type="Proteomes" id="UP000017836">
    <property type="component" value="Unassembled WGS sequence"/>
</dbReference>
<dbReference type="Gramene" id="ERN07234">
    <property type="protein sequence ID" value="ERN07234"/>
    <property type="gene ID" value="AMTR_s00019p00186040"/>
</dbReference>
<dbReference type="AlphaFoldDB" id="W1PHR9"/>
<dbReference type="HOGENOM" id="CLU_007358_2_1_1"/>
<comment type="function">
    <text evidence="6">Glutamate-gated receptor that probably acts as a non-selective cation channel. May be involved in light-signal transduction and calcium homeostasis via the regulation of calcium influx into cells.</text>
</comment>